<evidence type="ECO:0000256" key="1">
    <source>
        <dbReference type="ARBA" id="ARBA00004123"/>
    </source>
</evidence>
<evidence type="ECO:0000256" key="4">
    <source>
        <dbReference type="ARBA" id="ARBA00022490"/>
    </source>
</evidence>
<reference evidence="9" key="1">
    <citation type="submission" date="2021-03" db="EMBL/GenBank/DDBJ databases">
        <authorList>
            <person name="Li Z."/>
            <person name="Yang C."/>
        </authorList>
    </citation>
    <scope>NUCLEOTIDE SEQUENCE</scope>
    <source>
        <strain evidence="9">Dzin_1.0</strain>
        <tissue evidence="9">Leaf</tissue>
    </source>
</reference>
<reference evidence="9" key="2">
    <citation type="journal article" date="2022" name="Hortic Res">
        <title>The genome of Dioscorea zingiberensis sheds light on the biosynthesis, origin and evolution of the medicinally important diosgenin saponins.</title>
        <authorList>
            <person name="Li Y."/>
            <person name="Tan C."/>
            <person name="Li Z."/>
            <person name="Guo J."/>
            <person name="Li S."/>
            <person name="Chen X."/>
            <person name="Wang C."/>
            <person name="Dai X."/>
            <person name="Yang H."/>
            <person name="Song W."/>
            <person name="Hou L."/>
            <person name="Xu J."/>
            <person name="Tong Z."/>
            <person name="Xu A."/>
            <person name="Yuan X."/>
            <person name="Wang W."/>
            <person name="Yang Q."/>
            <person name="Chen L."/>
            <person name="Sun Z."/>
            <person name="Wang K."/>
            <person name="Pan B."/>
            <person name="Chen J."/>
            <person name="Bao Y."/>
            <person name="Liu F."/>
            <person name="Qi X."/>
            <person name="Gang D.R."/>
            <person name="Wen J."/>
            <person name="Li J."/>
        </authorList>
    </citation>
    <scope>NUCLEOTIDE SEQUENCE</scope>
    <source>
        <strain evidence="9">Dzin_1.0</strain>
    </source>
</reference>
<dbReference type="InterPro" id="IPR011989">
    <property type="entry name" value="ARM-like"/>
</dbReference>
<dbReference type="EMBL" id="JAGGNH010000001">
    <property type="protein sequence ID" value="KAJ0984569.1"/>
    <property type="molecule type" value="Genomic_DNA"/>
</dbReference>
<dbReference type="GO" id="GO:0005829">
    <property type="term" value="C:cytosol"/>
    <property type="evidence" value="ECO:0007669"/>
    <property type="project" value="TreeGrafter"/>
</dbReference>
<proteinExistence type="predicted"/>
<dbReference type="GO" id="GO:0006606">
    <property type="term" value="P:protein import into nucleus"/>
    <property type="evidence" value="ECO:0007669"/>
    <property type="project" value="TreeGrafter"/>
</dbReference>
<dbReference type="PANTHER" id="PTHR10997:SF8">
    <property type="entry name" value="EXPORTIN-2"/>
    <property type="match status" value="1"/>
</dbReference>
<evidence type="ECO:0000256" key="7">
    <source>
        <dbReference type="SAM" id="MobiDB-lite"/>
    </source>
</evidence>
<dbReference type="InterPro" id="IPR001494">
    <property type="entry name" value="Importin-beta_N"/>
</dbReference>
<evidence type="ECO:0000256" key="6">
    <source>
        <dbReference type="ARBA" id="ARBA00023242"/>
    </source>
</evidence>
<evidence type="ECO:0000256" key="3">
    <source>
        <dbReference type="ARBA" id="ARBA00022448"/>
    </source>
</evidence>
<dbReference type="SUPFAM" id="SSF48371">
    <property type="entry name" value="ARM repeat"/>
    <property type="match status" value="1"/>
</dbReference>
<keyword evidence="4" id="KW-0963">Cytoplasm</keyword>
<dbReference type="PROSITE" id="PS50166">
    <property type="entry name" value="IMPORTIN_B_NT"/>
    <property type="match status" value="1"/>
</dbReference>
<protein>
    <recommendedName>
        <fullName evidence="8">Importin N-terminal domain-containing protein</fullName>
    </recommendedName>
</protein>
<dbReference type="Proteomes" id="UP001085076">
    <property type="component" value="Miscellaneous, Linkage group lg01"/>
</dbReference>
<dbReference type="PANTHER" id="PTHR10997">
    <property type="entry name" value="IMPORTIN-7, 8, 11"/>
    <property type="match status" value="1"/>
</dbReference>
<dbReference type="GO" id="GO:0031267">
    <property type="term" value="F:small GTPase binding"/>
    <property type="evidence" value="ECO:0007669"/>
    <property type="project" value="InterPro"/>
</dbReference>
<dbReference type="GO" id="GO:0005049">
    <property type="term" value="F:nuclear export signal receptor activity"/>
    <property type="evidence" value="ECO:0007669"/>
    <property type="project" value="TreeGrafter"/>
</dbReference>
<evidence type="ECO:0000259" key="8">
    <source>
        <dbReference type="PROSITE" id="PS50166"/>
    </source>
</evidence>
<evidence type="ECO:0000313" key="10">
    <source>
        <dbReference type="Proteomes" id="UP001085076"/>
    </source>
</evidence>
<sequence length="458" mass="51421">MDFSKPEALDTLSLWFFQSTSPSDELRNAAVSSLTSVAHQPGFLVALLRLASDSSGDVTVPLAATLYFKNMQRWCPILSINPLISLPEKDQIRSLMLQLMISSPFPSVRSLISEPFTFMVSHDFPQGWPSLVPEIASFLHSSDDYRIINDALSVANTIFLMFRSPLNTPLLHVDLNYCVGRFASPLLKIFLKTSDLISDNINNNGPMESLRSCFESQRLCCEIFRSLNTIELHGFFRDHMRELMSEFQVFLTRTFACNGMSSSQDQAAAEDLRPSPATSNVVPQQAGQLELPDPPKRHPMARPATGSTGRSIKLLSNHFTVEIRSPDAVFYHYNRKGCLLVRQSFFSAVNTKYTDLGGGVSGCQGFHSSFQTTQAGLSLMYVSTTMIMTPGPVIDFLLANQSVREPRPIEWAKAKRMLRNMRVHNESERRPNYLPIELCTLVPCNVTQKHYLVSKELH</sequence>
<dbReference type="SUPFAM" id="SSF101690">
    <property type="entry name" value="PAZ domain"/>
    <property type="match status" value="1"/>
</dbReference>
<gene>
    <name evidence="9" type="ORF">J5N97_002925</name>
</gene>
<feature type="region of interest" description="Disordered" evidence="7">
    <location>
        <begin position="266"/>
        <end position="309"/>
    </location>
</feature>
<feature type="compositionally biased region" description="Polar residues" evidence="7">
    <location>
        <begin position="276"/>
        <end position="287"/>
    </location>
</feature>
<dbReference type="OrthoDB" id="3268246at2759"/>
<evidence type="ECO:0000256" key="2">
    <source>
        <dbReference type="ARBA" id="ARBA00004496"/>
    </source>
</evidence>
<evidence type="ECO:0000313" key="9">
    <source>
        <dbReference type="EMBL" id="KAJ0984569.1"/>
    </source>
</evidence>
<dbReference type="Pfam" id="PF08506">
    <property type="entry name" value="Cse1"/>
    <property type="match status" value="1"/>
</dbReference>
<keyword evidence="3" id="KW-0813">Transport</keyword>
<dbReference type="AlphaFoldDB" id="A0A9D5D4N2"/>
<name>A0A9D5D4N2_9LILI</name>
<dbReference type="GO" id="GO:0005635">
    <property type="term" value="C:nuclear envelope"/>
    <property type="evidence" value="ECO:0007669"/>
    <property type="project" value="TreeGrafter"/>
</dbReference>
<dbReference type="InterPro" id="IPR013713">
    <property type="entry name" value="XPO2_central"/>
</dbReference>
<dbReference type="GO" id="GO:0006611">
    <property type="term" value="P:protein export from nucleus"/>
    <property type="evidence" value="ECO:0007669"/>
    <property type="project" value="TreeGrafter"/>
</dbReference>
<dbReference type="SMART" id="SM01163">
    <property type="entry name" value="DUF1785"/>
    <property type="match status" value="1"/>
</dbReference>
<dbReference type="InterPro" id="IPR016024">
    <property type="entry name" value="ARM-type_fold"/>
</dbReference>
<dbReference type="InterPro" id="IPR036085">
    <property type="entry name" value="PAZ_dom_sf"/>
</dbReference>
<organism evidence="9 10">
    <name type="scientific">Dioscorea zingiberensis</name>
    <dbReference type="NCBI Taxonomy" id="325984"/>
    <lineage>
        <taxon>Eukaryota</taxon>
        <taxon>Viridiplantae</taxon>
        <taxon>Streptophyta</taxon>
        <taxon>Embryophyta</taxon>
        <taxon>Tracheophyta</taxon>
        <taxon>Spermatophyta</taxon>
        <taxon>Magnoliopsida</taxon>
        <taxon>Liliopsida</taxon>
        <taxon>Dioscoreales</taxon>
        <taxon>Dioscoreaceae</taxon>
        <taxon>Dioscorea</taxon>
    </lineage>
</organism>
<dbReference type="SMART" id="SM00913">
    <property type="entry name" value="IBN_N"/>
    <property type="match status" value="1"/>
</dbReference>
<keyword evidence="6" id="KW-0539">Nucleus</keyword>
<dbReference type="Pfam" id="PF08699">
    <property type="entry name" value="ArgoL1"/>
    <property type="match status" value="1"/>
</dbReference>
<comment type="subcellular location">
    <subcellularLocation>
        <location evidence="2">Cytoplasm</location>
    </subcellularLocation>
    <subcellularLocation>
        <location evidence="1">Nucleus</location>
    </subcellularLocation>
</comment>
<dbReference type="Gene3D" id="1.25.10.10">
    <property type="entry name" value="Leucine-rich Repeat Variant"/>
    <property type="match status" value="1"/>
</dbReference>
<accession>A0A9D5D4N2</accession>
<keyword evidence="5" id="KW-0653">Protein transport</keyword>
<dbReference type="Pfam" id="PF03810">
    <property type="entry name" value="IBN_N"/>
    <property type="match status" value="1"/>
</dbReference>
<feature type="domain" description="Importin N-terminal" evidence="8">
    <location>
        <begin position="30"/>
        <end position="102"/>
    </location>
</feature>
<dbReference type="InterPro" id="IPR014811">
    <property type="entry name" value="ArgoL1"/>
</dbReference>
<evidence type="ECO:0000256" key="5">
    <source>
        <dbReference type="ARBA" id="ARBA00022927"/>
    </source>
</evidence>
<keyword evidence="10" id="KW-1185">Reference proteome</keyword>
<comment type="caution">
    <text evidence="9">The sequence shown here is derived from an EMBL/GenBank/DDBJ whole genome shotgun (WGS) entry which is preliminary data.</text>
</comment>